<organism evidence="4 5">
    <name type="scientific">Spirosoma soli</name>
    <dbReference type="NCBI Taxonomy" id="1770529"/>
    <lineage>
        <taxon>Bacteria</taxon>
        <taxon>Pseudomonadati</taxon>
        <taxon>Bacteroidota</taxon>
        <taxon>Cytophagia</taxon>
        <taxon>Cytophagales</taxon>
        <taxon>Cytophagaceae</taxon>
        <taxon>Spirosoma</taxon>
    </lineage>
</organism>
<evidence type="ECO:0000256" key="2">
    <source>
        <dbReference type="SAM" id="SignalP"/>
    </source>
</evidence>
<keyword evidence="2" id="KW-0732">Signal</keyword>
<evidence type="ECO:0000313" key="5">
    <source>
        <dbReference type="Proteomes" id="UP001597469"/>
    </source>
</evidence>
<feature type="signal peptide" evidence="2">
    <location>
        <begin position="1"/>
        <end position="21"/>
    </location>
</feature>
<evidence type="ECO:0000313" key="4">
    <source>
        <dbReference type="EMBL" id="MFD2571048.1"/>
    </source>
</evidence>
<dbReference type="RefSeq" id="WP_381522246.1">
    <property type="nucleotide sequence ID" value="NZ_JBHULN010000005.1"/>
</dbReference>
<evidence type="ECO:0000259" key="3">
    <source>
        <dbReference type="Pfam" id="PF13349"/>
    </source>
</evidence>
<protein>
    <submittedName>
        <fullName evidence="4">DUF4097 family beta strand repeat-containing protein</fullName>
    </submittedName>
</protein>
<reference evidence="5" key="1">
    <citation type="journal article" date="2019" name="Int. J. Syst. Evol. Microbiol.">
        <title>The Global Catalogue of Microorganisms (GCM) 10K type strain sequencing project: providing services to taxonomists for standard genome sequencing and annotation.</title>
        <authorList>
            <consortium name="The Broad Institute Genomics Platform"/>
            <consortium name="The Broad Institute Genome Sequencing Center for Infectious Disease"/>
            <person name="Wu L."/>
            <person name="Ma J."/>
        </authorList>
    </citation>
    <scope>NUCLEOTIDE SEQUENCE [LARGE SCALE GENOMIC DNA]</scope>
    <source>
        <strain evidence="5">KCTC 42805</strain>
    </source>
</reference>
<gene>
    <name evidence="4" type="ORF">ACFSUS_10415</name>
</gene>
<comment type="caution">
    <text evidence="4">The sequence shown here is derived from an EMBL/GenBank/DDBJ whole genome shotgun (WGS) entry which is preliminary data.</text>
</comment>
<accession>A0ABW5M4D4</accession>
<dbReference type="InterPro" id="IPR025164">
    <property type="entry name" value="Toastrack_DUF4097"/>
</dbReference>
<dbReference type="EMBL" id="JBHULN010000005">
    <property type="protein sequence ID" value="MFD2571048.1"/>
    <property type="molecule type" value="Genomic_DNA"/>
</dbReference>
<dbReference type="Proteomes" id="UP001597469">
    <property type="component" value="Unassembled WGS sequence"/>
</dbReference>
<proteinExistence type="predicted"/>
<feature type="region of interest" description="Disordered" evidence="1">
    <location>
        <begin position="69"/>
        <end position="99"/>
    </location>
</feature>
<feature type="chain" id="PRO_5046991532" evidence="2">
    <location>
        <begin position="22"/>
        <end position="279"/>
    </location>
</feature>
<evidence type="ECO:0000256" key="1">
    <source>
        <dbReference type="SAM" id="MobiDB-lite"/>
    </source>
</evidence>
<sequence length="279" mass="30168">MNTIVTAILLFLLTGATPIIAQSEVKEQLVVPLTDPGKPGFMDVGLINGFIHVVGYNGKDIVIDASSDVNRRSRSDDRPSASRNGESGMKRIPTGNALDVSAEERNNRVTVNASSHSKPVNLTIKVPQRFSLKLHTINQGDITVENVSGELEINNVNGPIELTNIGGSAVANTINGDLKATFRDIDSKAPMAFSTLNGRVDVTFPNSAKANLKMKTDRGDIFSDFDIDVEKAQPKASRSSQSGMYRVTIEDWVYGKINGGGPEVMMKSMQGSIYVRKSK</sequence>
<keyword evidence="5" id="KW-1185">Reference proteome</keyword>
<feature type="domain" description="DUF4097" evidence="3">
    <location>
        <begin position="138"/>
        <end position="249"/>
    </location>
</feature>
<dbReference type="Pfam" id="PF13349">
    <property type="entry name" value="DUF4097"/>
    <property type="match status" value="1"/>
</dbReference>
<feature type="compositionally biased region" description="Basic and acidic residues" evidence="1">
    <location>
        <begin position="69"/>
        <end position="80"/>
    </location>
</feature>
<name>A0ABW5M4D4_9BACT</name>